<reference evidence="4" key="2">
    <citation type="submission" date="2021-03" db="EMBL/GenBank/DDBJ databases">
        <title>Complete genome sequence of Burkholderia seminalis 869T2.</title>
        <authorList>
            <person name="Hung S.-H."/>
            <person name="Huang C.-T."/>
            <person name="Huang C.-C."/>
            <person name="Kuo C.-H."/>
        </authorList>
    </citation>
    <scope>NUCLEOTIDE SEQUENCE</scope>
    <source>
        <strain evidence="4">869T2</strain>
    </source>
</reference>
<dbReference type="Pfam" id="PF24408">
    <property type="entry name" value="wHTH-Calcineurin_assc"/>
    <property type="match status" value="1"/>
</dbReference>
<dbReference type="InterPro" id="IPR029052">
    <property type="entry name" value="Metallo-depent_PP-like"/>
</dbReference>
<keyword evidence="1" id="KW-0479">Metal-binding</keyword>
<keyword evidence="2" id="KW-0378">Hydrolase</keyword>
<dbReference type="PANTHER" id="PTHR42988">
    <property type="entry name" value="PHOSPHOHYDROLASE"/>
    <property type="match status" value="1"/>
</dbReference>
<feature type="domain" description="Calcineurin" evidence="3">
    <location>
        <begin position="351"/>
        <end position="402"/>
    </location>
</feature>
<gene>
    <name evidence="4" type="ORF">DT99_034795</name>
</gene>
<evidence type="ECO:0000313" key="4">
    <source>
        <dbReference type="EMBL" id="QTO23245.1"/>
    </source>
</evidence>
<proteinExistence type="predicted"/>
<keyword evidence="5" id="KW-1185">Reference proteome</keyword>
<dbReference type="GO" id="GO:0016787">
    <property type="term" value="F:hydrolase activity"/>
    <property type="evidence" value="ECO:0007669"/>
    <property type="project" value="UniProtKB-KW"/>
</dbReference>
<dbReference type="Proteomes" id="UP000027834">
    <property type="component" value="Chromosome 3"/>
</dbReference>
<dbReference type="PANTHER" id="PTHR42988:SF2">
    <property type="entry name" value="CYCLIC NUCLEOTIDE PHOSPHODIESTERASE CBUA0032-RELATED"/>
    <property type="match status" value="1"/>
</dbReference>
<dbReference type="Gene3D" id="3.60.21.10">
    <property type="match status" value="1"/>
</dbReference>
<dbReference type="EMBL" id="CP072522">
    <property type="protein sequence ID" value="QTO23245.1"/>
    <property type="molecule type" value="Genomic_DNA"/>
</dbReference>
<evidence type="ECO:0000256" key="2">
    <source>
        <dbReference type="ARBA" id="ARBA00022801"/>
    </source>
</evidence>
<dbReference type="AlphaFoldDB" id="A0A8A8DDS1"/>
<dbReference type="SUPFAM" id="SSF56300">
    <property type="entry name" value="Metallo-dependent phosphatases"/>
    <property type="match status" value="1"/>
</dbReference>
<reference evidence="4" key="1">
    <citation type="submission" date="2014-04" db="EMBL/GenBank/DDBJ databases">
        <authorList>
            <person name="Ho Y.-N."/>
            <person name="Huang C.-C."/>
        </authorList>
    </citation>
    <scope>NUCLEOTIDE SEQUENCE</scope>
    <source>
        <strain evidence="4">869T2</strain>
    </source>
</reference>
<dbReference type="RefSeq" id="WP_154233807.1">
    <property type="nucleotide sequence ID" value="NZ_CP072522.1"/>
</dbReference>
<organism evidence="4 5">
    <name type="scientific">Burkholderia seminalis</name>
    <dbReference type="NCBI Taxonomy" id="488731"/>
    <lineage>
        <taxon>Bacteria</taxon>
        <taxon>Pseudomonadati</taxon>
        <taxon>Pseudomonadota</taxon>
        <taxon>Betaproteobacteria</taxon>
        <taxon>Burkholderiales</taxon>
        <taxon>Burkholderiaceae</taxon>
        <taxon>Burkholderia</taxon>
        <taxon>Burkholderia cepacia complex</taxon>
    </lineage>
</organism>
<accession>A0A8A8DDS1</accession>
<name>A0A8A8DDS1_9BURK</name>
<dbReference type="InterPro" id="IPR050884">
    <property type="entry name" value="CNP_phosphodiesterase-III"/>
</dbReference>
<evidence type="ECO:0000313" key="5">
    <source>
        <dbReference type="Proteomes" id="UP000027834"/>
    </source>
</evidence>
<sequence>MQASSSNQGDVTLTVALLSDPHFYAGTSSGEPNPSWLQVVSAEGPKFKRRDNPWASLLALVKNHGLTADVLLCPGDITTYADPVGLNVAWKCLVTLGDELKASLTASATGNHDVTSRAPGSGKNVVRDLNDAADLFENLKQLEPAYPVHISTIPPAQAHERRVHYFGADYVLVDNDPRYRLVVFNSCARHNAVPVEYERGRIAESALSWLDDALESSDGSQTKVNLFVCHHHPIQHEDHHLGSYDFMQNGQRLLDTLSKHGDWVVFHGHKHHGKLTYAPGGASPPVVFAASSFGAVVDDASLRLRNQFYLIDIVLPSGGGSPLGTVRAWNWYLGTGWKQSDSTLDGIYTGCGFGERGHPDKLADALAGMIPAPTPWANIIANVPWLRHVTPRDMKSIERSLLRRHNIVITSNVDGKYEEAGRKRS</sequence>
<protein>
    <submittedName>
        <fullName evidence="4">Metallophosphoesterase</fullName>
    </submittedName>
</protein>
<evidence type="ECO:0000256" key="1">
    <source>
        <dbReference type="ARBA" id="ARBA00022723"/>
    </source>
</evidence>
<dbReference type="GO" id="GO:0046872">
    <property type="term" value="F:metal ion binding"/>
    <property type="evidence" value="ECO:0007669"/>
    <property type="project" value="UniProtKB-KW"/>
</dbReference>
<dbReference type="InterPro" id="IPR057846">
    <property type="entry name" value="wHTH-Calcineurin_assc"/>
</dbReference>
<evidence type="ECO:0000259" key="3">
    <source>
        <dbReference type="Pfam" id="PF24408"/>
    </source>
</evidence>